<feature type="region of interest" description="Disordered" evidence="1">
    <location>
        <begin position="163"/>
        <end position="194"/>
    </location>
</feature>
<keyword evidence="4" id="KW-1185">Reference proteome</keyword>
<evidence type="ECO:0000256" key="2">
    <source>
        <dbReference type="SAM" id="Phobius"/>
    </source>
</evidence>
<evidence type="ECO:0000313" key="4">
    <source>
        <dbReference type="Proteomes" id="UP001596138"/>
    </source>
</evidence>
<feature type="transmembrane region" description="Helical" evidence="2">
    <location>
        <begin position="111"/>
        <end position="134"/>
    </location>
</feature>
<keyword evidence="2" id="KW-0812">Transmembrane</keyword>
<keyword evidence="2" id="KW-0472">Membrane</keyword>
<evidence type="ECO:0000313" key="3">
    <source>
        <dbReference type="EMBL" id="MFC6239572.1"/>
    </source>
</evidence>
<evidence type="ECO:0000256" key="1">
    <source>
        <dbReference type="SAM" id="MobiDB-lite"/>
    </source>
</evidence>
<evidence type="ECO:0008006" key="5">
    <source>
        <dbReference type="Google" id="ProtNLM"/>
    </source>
</evidence>
<gene>
    <name evidence="3" type="ORF">ACFQGU_17005</name>
</gene>
<comment type="caution">
    <text evidence="3">The sequence shown here is derived from an EMBL/GenBank/DDBJ whole genome shotgun (WGS) entry which is preliminary data.</text>
</comment>
<accession>A0ABW1T6P0</accession>
<protein>
    <recommendedName>
        <fullName evidence="5">Anti sigma-E protein RseA N-terminal domain-containing protein</fullName>
    </recommendedName>
</protein>
<sequence length="194" mass="19060">MTTGPDDILRGLLEGDSDGPEATAEQEAFVSGLLGSLRRDDPPMPDDVIRRLDAVLAEERRTGAPLLGVIAGGAGEEATDGQSAPASLPDNVSVLPTAAERRGPSSRSFRLLGGLAAAAVLVVGGATVLNGGILGGSSGSSDSSGGAGSPALASIVQDSGTAYSQESLPTQAEGLVAKAAPRTAEGASESPQAA</sequence>
<proteinExistence type="predicted"/>
<keyword evidence="2" id="KW-1133">Transmembrane helix</keyword>
<feature type="non-terminal residue" evidence="3">
    <location>
        <position position="194"/>
    </location>
</feature>
<reference evidence="4" key="1">
    <citation type="journal article" date="2019" name="Int. J. Syst. Evol. Microbiol.">
        <title>The Global Catalogue of Microorganisms (GCM) 10K type strain sequencing project: providing services to taxonomists for standard genome sequencing and annotation.</title>
        <authorList>
            <consortium name="The Broad Institute Genomics Platform"/>
            <consortium name="The Broad Institute Genome Sequencing Center for Infectious Disease"/>
            <person name="Wu L."/>
            <person name="Ma J."/>
        </authorList>
    </citation>
    <scope>NUCLEOTIDE SEQUENCE [LARGE SCALE GENOMIC DNA]</scope>
    <source>
        <strain evidence="4">CGMCC 4.7317</strain>
    </source>
</reference>
<name>A0ABW1T6P0_9ACTN</name>
<dbReference type="Proteomes" id="UP001596138">
    <property type="component" value="Unassembled WGS sequence"/>
</dbReference>
<dbReference type="EMBL" id="JBHSTI010000048">
    <property type="protein sequence ID" value="MFC6239572.1"/>
    <property type="molecule type" value="Genomic_DNA"/>
</dbReference>
<organism evidence="3 4">
    <name type="scientific">Longivirga aurantiaca</name>
    <dbReference type="NCBI Taxonomy" id="1837743"/>
    <lineage>
        <taxon>Bacteria</taxon>
        <taxon>Bacillati</taxon>
        <taxon>Actinomycetota</taxon>
        <taxon>Actinomycetes</taxon>
        <taxon>Sporichthyales</taxon>
        <taxon>Sporichthyaceae</taxon>
        <taxon>Longivirga</taxon>
    </lineage>
</organism>
<feature type="region of interest" description="Disordered" evidence="1">
    <location>
        <begin position="1"/>
        <end position="24"/>
    </location>
</feature>